<protein>
    <submittedName>
        <fullName evidence="2">Gas vesicle protein</fullName>
    </submittedName>
</protein>
<proteinExistence type="predicted"/>
<keyword evidence="1" id="KW-0812">Transmembrane</keyword>
<accession>A0AAJ1T949</accession>
<sequence length="112" mass="12632">MGKNKFFIGVLIGAVAGGAISLIDRQTRKEMKNLSNHMIQLAKEPKALASSTTEIVEKAKLTMQQVNEDMQFICEKVEDLQQLSPQVKELVEETKTVFLPEQQVKVEQDENK</sequence>
<dbReference type="RefSeq" id="WP_307258963.1">
    <property type="nucleotide sequence ID" value="NZ_JAUSUC010000095.1"/>
</dbReference>
<dbReference type="AlphaFoldDB" id="A0AAJ1T949"/>
<organism evidence="2 3">
    <name type="scientific">Oikeobacillus pervagus</name>
    <dbReference type="NCBI Taxonomy" id="1325931"/>
    <lineage>
        <taxon>Bacteria</taxon>
        <taxon>Bacillati</taxon>
        <taxon>Bacillota</taxon>
        <taxon>Bacilli</taxon>
        <taxon>Bacillales</taxon>
        <taxon>Bacillaceae</taxon>
        <taxon>Oikeobacillus</taxon>
    </lineage>
</organism>
<gene>
    <name evidence="2" type="ORF">J2S13_003388</name>
</gene>
<keyword evidence="3" id="KW-1185">Reference proteome</keyword>
<keyword evidence="1" id="KW-1133">Transmembrane helix</keyword>
<evidence type="ECO:0000313" key="3">
    <source>
        <dbReference type="Proteomes" id="UP001237207"/>
    </source>
</evidence>
<comment type="caution">
    <text evidence="2">The sequence shown here is derived from an EMBL/GenBank/DDBJ whole genome shotgun (WGS) entry which is preliminary data.</text>
</comment>
<name>A0AAJ1T949_9BACI</name>
<evidence type="ECO:0000256" key="1">
    <source>
        <dbReference type="SAM" id="Phobius"/>
    </source>
</evidence>
<dbReference type="EMBL" id="JAUSUC010000095">
    <property type="protein sequence ID" value="MDQ0216890.1"/>
    <property type="molecule type" value="Genomic_DNA"/>
</dbReference>
<dbReference type="Proteomes" id="UP001237207">
    <property type="component" value="Unassembled WGS sequence"/>
</dbReference>
<feature type="transmembrane region" description="Helical" evidence="1">
    <location>
        <begin position="6"/>
        <end position="23"/>
    </location>
</feature>
<reference evidence="2" key="1">
    <citation type="submission" date="2023-07" db="EMBL/GenBank/DDBJ databases">
        <title>Genomic Encyclopedia of Type Strains, Phase IV (KMG-IV): sequencing the most valuable type-strain genomes for metagenomic binning, comparative biology and taxonomic classification.</title>
        <authorList>
            <person name="Goeker M."/>
        </authorList>
    </citation>
    <scope>NUCLEOTIDE SEQUENCE</scope>
    <source>
        <strain evidence="2">DSM 23947</strain>
    </source>
</reference>
<keyword evidence="1" id="KW-0472">Membrane</keyword>
<evidence type="ECO:0000313" key="2">
    <source>
        <dbReference type="EMBL" id="MDQ0216890.1"/>
    </source>
</evidence>